<keyword evidence="3" id="KW-1185">Reference proteome</keyword>
<protein>
    <submittedName>
        <fullName evidence="2">Glycine-rich domain-containing protein</fullName>
    </submittedName>
</protein>
<dbReference type="Pfam" id="PF21722">
    <property type="entry name" value="Gly_rich_2"/>
    <property type="match status" value="1"/>
</dbReference>
<dbReference type="Proteomes" id="UP001596270">
    <property type="component" value="Unassembled WGS sequence"/>
</dbReference>
<reference evidence="3" key="1">
    <citation type="journal article" date="2019" name="Int. J. Syst. Evol. Microbiol.">
        <title>The Global Catalogue of Microorganisms (GCM) 10K type strain sequencing project: providing services to taxonomists for standard genome sequencing and annotation.</title>
        <authorList>
            <consortium name="The Broad Institute Genomics Platform"/>
            <consortium name="The Broad Institute Genome Sequencing Center for Infectious Disease"/>
            <person name="Wu L."/>
            <person name="Ma J."/>
        </authorList>
    </citation>
    <scope>NUCLEOTIDE SEQUENCE [LARGE SCALE GENOMIC DNA]</scope>
    <source>
        <strain evidence="3">CCUG 39402</strain>
    </source>
</reference>
<evidence type="ECO:0000259" key="1">
    <source>
        <dbReference type="Pfam" id="PF21722"/>
    </source>
</evidence>
<name>A0ABW1TVB8_9BURK</name>
<gene>
    <name evidence="2" type="ORF">ACFQND_08355</name>
</gene>
<evidence type="ECO:0000313" key="3">
    <source>
        <dbReference type="Proteomes" id="UP001596270"/>
    </source>
</evidence>
<dbReference type="RefSeq" id="WP_377413101.1">
    <property type="nucleotide sequence ID" value="NZ_JBHSRS010000017.1"/>
</dbReference>
<accession>A0ABW1TVB8</accession>
<dbReference type="InterPro" id="IPR049304">
    <property type="entry name" value="Gly_rich_dom"/>
</dbReference>
<comment type="caution">
    <text evidence="2">The sequence shown here is derived from an EMBL/GenBank/DDBJ whole genome shotgun (WGS) entry which is preliminary data.</text>
</comment>
<feature type="domain" description="Glycine-rich" evidence="1">
    <location>
        <begin position="29"/>
        <end position="173"/>
    </location>
</feature>
<organism evidence="2 3">
    <name type="scientific">Polaromonas aquatica</name>
    <dbReference type="NCBI Taxonomy" id="332657"/>
    <lineage>
        <taxon>Bacteria</taxon>
        <taxon>Pseudomonadati</taxon>
        <taxon>Pseudomonadota</taxon>
        <taxon>Betaproteobacteria</taxon>
        <taxon>Burkholderiales</taxon>
        <taxon>Comamonadaceae</taxon>
        <taxon>Polaromonas</taxon>
    </lineage>
</organism>
<dbReference type="EMBL" id="JBHSRS010000017">
    <property type="protein sequence ID" value="MFC6281238.1"/>
    <property type="molecule type" value="Genomic_DNA"/>
</dbReference>
<proteinExistence type="predicted"/>
<sequence length="202" mass="20260">MLSWLTRVCQSGLWAKSAQPSLYRYVFTSSTTWTVPDSVKTAYISLAGGGGGGLSGLQYYATGSSGGYLLSRPVDLVPGQSIPITIGGAGAEGSYGGTTSFGSYFSCTGGSSTLGGPSSGGNCGSAGGEGAYSQYVIMYEPDSYNYANHGGYFSGAVTPLGYGSGGGVGRCAGCSRAVHGAASLYTNGIPGRAGVVFLDVLY</sequence>
<evidence type="ECO:0000313" key="2">
    <source>
        <dbReference type="EMBL" id="MFC6281238.1"/>
    </source>
</evidence>